<evidence type="ECO:0000313" key="10">
    <source>
        <dbReference type="WBParaSite" id="HCON_00146740-00001"/>
    </source>
</evidence>
<feature type="transmembrane region" description="Helical" evidence="8">
    <location>
        <begin position="229"/>
        <end position="249"/>
    </location>
</feature>
<dbReference type="Proteomes" id="UP000025227">
    <property type="component" value="Unplaced"/>
</dbReference>
<dbReference type="WBParaSite" id="HCON_00146740-00001">
    <property type="protein sequence ID" value="HCON_00146740-00001"/>
    <property type="gene ID" value="HCON_00146740"/>
</dbReference>
<dbReference type="InterPro" id="IPR009617">
    <property type="entry name" value="Seipin"/>
</dbReference>
<accession>A0A7I4YV89</accession>
<evidence type="ECO:0000256" key="2">
    <source>
        <dbReference type="ARBA" id="ARBA00022064"/>
    </source>
</evidence>
<dbReference type="Pfam" id="PF06775">
    <property type="entry name" value="Seipin"/>
    <property type="match status" value="1"/>
</dbReference>
<dbReference type="PANTHER" id="PTHR21212">
    <property type="entry name" value="BERNARDINELLI-SEIP CONGENITAL LIPODYSTROPHY 2 HOMOLOG BSCL2 PROTEIN"/>
    <property type="match status" value="1"/>
</dbReference>
<keyword evidence="5 8" id="KW-1133">Transmembrane helix</keyword>
<keyword evidence="6" id="KW-0443">Lipid metabolism</keyword>
<organism evidence="9 10">
    <name type="scientific">Haemonchus contortus</name>
    <name type="common">Barber pole worm</name>
    <dbReference type="NCBI Taxonomy" id="6289"/>
    <lineage>
        <taxon>Eukaryota</taxon>
        <taxon>Metazoa</taxon>
        <taxon>Ecdysozoa</taxon>
        <taxon>Nematoda</taxon>
        <taxon>Chromadorea</taxon>
        <taxon>Rhabditida</taxon>
        <taxon>Rhabditina</taxon>
        <taxon>Rhabditomorpha</taxon>
        <taxon>Strongyloidea</taxon>
        <taxon>Trichostrongylidae</taxon>
        <taxon>Haemonchus</taxon>
    </lineage>
</organism>
<dbReference type="PANTHER" id="PTHR21212:SF0">
    <property type="entry name" value="SEIPIN"/>
    <property type="match status" value="1"/>
</dbReference>
<dbReference type="OrthoDB" id="3990054at2759"/>
<evidence type="ECO:0000256" key="3">
    <source>
        <dbReference type="ARBA" id="ARBA00022692"/>
    </source>
</evidence>
<feature type="transmembrane region" description="Helical" evidence="8">
    <location>
        <begin position="26"/>
        <end position="50"/>
    </location>
</feature>
<dbReference type="GO" id="GO:0005789">
    <property type="term" value="C:endoplasmic reticulum membrane"/>
    <property type="evidence" value="ECO:0007669"/>
    <property type="project" value="UniProtKB-SubCell"/>
</dbReference>
<dbReference type="OMA" id="FETCREQ"/>
<dbReference type="CDD" id="cd23995">
    <property type="entry name" value="Seipin_BSCL2_like"/>
    <property type="match status" value="1"/>
</dbReference>
<evidence type="ECO:0000256" key="1">
    <source>
        <dbReference type="ARBA" id="ARBA00004477"/>
    </source>
</evidence>
<comment type="subcellular location">
    <subcellularLocation>
        <location evidence="1">Endoplasmic reticulum membrane</location>
        <topology evidence="1">Multi-pass membrane protein</topology>
    </subcellularLocation>
</comment>
<dbReference type="GO" id="GO:0006629">
    <property type="term" value="P:lipid metabolic process"/>
    <property type="evidence" value="ECO:0007669"/>
    <property type="project" value="UniProtKB-KW"/>
</dbReference>
<evidence type="ECO:0000256" key="4">
    <source>
        <dbReference type="ARBA" id="ARBA00022824"/>
    </source>
</evidence>
<evidence type="ECO:0000313" key="9">
    <source>
        <dbReference type="Proteomes" id="UP000025227"/>
    </source>
</evidence>
<name>A0A7I4YV89_HAECO</name>
<dbReference type="GO" id="GO:0140042">
    <property type="term" value="P:lipid droplet formation"/>
    <property type="evidence" value="ECO:0007669"/>
    <property type="project" value="UniProtKB-ARBA"/>
</dbReference>
<reference evidence="10" key="1">
    <citation type="submission" date="2020-12" db="UniProtKB">
        <authorList>
            <consortium name="WormBaseParasite"/>
        </authorList>
    </citation>
    <scope>IDENTIFICATION</scope>
    <source>
        <strain evidence="10">MHco3</strain>
    </source>
</reference>
<evidence type="ECO:0000256" key="8">
    <source>
        <dbReference type="SAM" id="Phobius"/>
    </source>
</evidence>
<keyword evidence="7 8" id="KW-0472">Membrane</keyword>
<evidence type="ECO:0000256" key="7">
    <source>
        <dbReference type="ARBA" id="ARBA00023136"/>
    </source>
</evidence>
<keyword evidence="9" id="KW-1185">Reference proteome</keyword>
<evidence type="ECO:0000256" key="5">
    <source>
        <dbReference type="ARBA" id="ARBA00022989"/>
    </source>
</evidence>
<sequence>MQFRLFENARSQLQRALRLTADASTFYNFCLLLLHCSLAFFVAALTPLLVRRIVLPSSIRNEIELNLSFNTCFSELHGICSFPTATVEFGKGELFSPSVYYNLMVRLLFADIQQGQKLGIFQNVLSLYDGEDLIKTYTKSSYLKEPSSLTKMTWLLFFPLYLAGFFHNYNILEVPLAAEYIETYDRSSSKLVFQLQNRFAQIDSAVLVIDARFGIIRHLLYNWPLTTSFIIFVSSLLVCCMMIIVYWGTRSLVVLSKISDEKREPHAVLSLAREMPSSSLALNSKTVCEDEYIPDNVDEVPSSSGFTEIPGWEIHSSLEDVSQTDPFLTTGVARRRK</sequence>
<keyword evidence="3 8" id="KW-0812">Transmembrane</keyword>
<evidence type="ECO:0000256" key="6">
    <source>
        <dbReference type="ARBA" id="ARBA00023098"/>
    </source>
</evidence>
<dbReference type="AlphaFoldDB" id="A0A7I4YV89"/>
<keyword evidence="4" id="KW-0256">Endoplasmic reticulum</keyword>
<protein>
    <recommendedName>
        <fullName evidence="2">Seipin</fullName>
    </recommendedName>
</protein>
<proteinExistence type="predicted"/>